<reference evidence="1" key="2">
    <citation type="submission" date="2020-11" db="EMBL/GenBank/DDBJ databases">
        <authorList>
            <person name="McCartney M.A."/>
            <person name="Auch B."/>
            <person name="Kono T."/>
            <person name="Mallez S."/>
            <person name="Becker A."/>
            <person name="Gohl D.M."/>
            <person name="Silverstein K.A.T."/>
            <person name="Koren S."/>
            <person name="Bechman K.B."/>
            <person name="Herman A."/>
            <person name="Abrahante J.E."/>
            <person name="Garbe J."/>
        </authorList>
    </citation>
    <scope>NUCLEOTIDE SEQUENCE</scope>
    <source>
        <strain evidence="1">Duluth1</strain>
        <tissue evidence="1">Whole animal</tissue>
    </source>
</reference>
<dbReference type="AlphaFoldDB" id="A0A9D3YI88"/>
<reference evidence="1" key="1">
    <citation type="journal article" date="2019" name="bioRxiv">
        <title>The Genome of the Zebra Mussel, Dreissena polymorpha: A Resource for Invasive Species Research.</title>
        <authorList>
            <person name="McCartney M.A."/>
            <person name="Auch B."/>
            <person name="Kono T."/>
            <person name="Mallez S."/>
            <person name="Zhang Y."/>
            <person name="Obille A."/>
            <person name="Becker A."/>
            <person name="Abrahante J.E."/>
            <person name="Garbe J."/>
            <person name="Badalamenti J.P."/>
            <person name="Herman A."/>
            <person name="Mangelson H."/>
            <person name="Liachko I."/>
            <person name="Sullivan S."/>
            <person name="Sone E.D."/>
            <person name="Koren S."/>
            <person name="Silverstein K.A.T."/>
            <person name="Beckman K.B."/>
            <person name="Gohl D.M."/>
        </authorList>
    </citation>
    <scope>NUCLEOTIDE SEQUENCE</scope>
    <source>
        <strain evidence="1">Duluth1</strain>
        <tissue evidence="1">Whole animal</tissue>
    </source>
</reference>
<dbReference type="Proteomes" id="UP000828390">
    <property type="component" value="Unassembled WGS sequence"/>
</dbReference>
<dbReference type="PROSITE" id="PS51257">
    <property type="entry name" value="PROKAR_LIPOPROTEIN"/>
    <property type="match status" value="1"/>
</dbReference>
<protein>
    <submittedName>
        <fullName evidence="1">Uncharacterized protein</fullName>
    </submittedName>
</protein>
<comment type="caution">
    <text evidence="1">The sequence shown here is derived from an EMBL/GenBank/DDBJ whole genome shotgun (WGS) entry which is preliminary data.</text>
</comment>
<name>A0A9D3YI88_DREPO</name>
<dbReference type="EMBL" id="JAIWYP010000016">
    <property type="protein sequence ID" value="KAH3698584.1"/>
    <property type="molecule type" value="Genomic_DNA"/>
</dbReference>
<sequence length="66" mass="7320">MILACRRRRLPGSCSLHVTYVASMISACKRWRRLALLSQLACDLCGTHDLGFQKVEKACLALPACL</sequence>
<evidence type="ECO:0000313" key="2">
    <source>
        <dbReference type="Proteomes" id="UP000828390"/>
    </source>
</evidence>
<organism evidence="1 2">
    <name type="scientific">Dreissena polymorpha</name>
    <name type="common">Zebra mussel</name>
    <name type="synonym">Mytilus polymorpha</name>
    <dbReference type="NCBI Taxonomy" id="45954"/>
    <lineage>
        <taxon>Eukaryota</taxon>
        <taxon>Metazoa</taxon>
        <taxon>Spiralia</taxon>
        <taxon>Lophotrochozoa</taxon>
        <taxon>Mollusca</taxon>
        <taxon>Bivalvia</taxon>
        <taxon>Autobranchia</taxon>
        <taxon>Heteroconchia</taxon>
        <taxon>Euheterodonta</taxon>
        <taxon>Imparidentia</taxon>
        <taxon>Neoheterodontei</taxon>
        <taxon>Myida</taxon>
        <taxon>Dreissenoidea</taxon>
        <taxon>Dreissenidae</taxon>
        <taxon>Dreissena</taxon>
    </lineage>
</organism>
<keyword evidence="2" id="KW-1185">Reference proteome</keyword>
<proteinExistence type="predicted"/>
<evidence type="ECO:0000313" key="1">
    <source>
        <dbReference type="EMBL" id="KAH3698584.1"/>
    </source>
</evidence>
<accession>A0A9D3YI88</accession>
<gene>
    <name evidence="1" type="ORF">DPMN_086127</name>
</gene>